<dbReference type="PANTHER" id="PTHR13130:SF4">
    <property type="entry name" value="MEDIATOR OF RNA POLYMERASE II TRANSCRIPTION SUBUNIT 27"/>
    <property type="match status" value="1"/>
</dbReference>
<comment type="caution">
    <text evidence="6">The sequence shown here is derived from an EMBL/GenBank/DDBJ whole genome shotgun (WGS) entry which is preliminary data.</text>
</comment>
<reference evidence="6" key="2">
    <citation type="submission" date="2020-11" db="EMBL/GenBank/DDBJ databases">
        <authorList>
            <person name="Cecchin M."/>
            <person name="Marcolungo L."/>
            <person name="Rossato M."/>
            <person name="Girolomoni L."/>
            <person name="Cosentino E."/>
            <person name="Cuine S."/>
            <person name="Li-Beisson Y."/>
            <person name="Delledonne M."/>
            <person name="Ballottari M."/>
        </authorList>
    </citation>
    <scope>NUCLEOTIDE SEQUENCE</scope>
    <source>
        <strain evidence="6">211/11P</strain>
        <tissue evidence="6">Whole cell</tissue>
    </source>
</reference>
<dbReference type="GO" id="GO:0003713">
    <property type="term" value="F:transcription coactivator activity"/>
    <property type="evidence" value="ECO:0007669"/>
    <property type="project" value="TreeGrafter"/>
</dbReference>
<keyword evidence="7" id="KW-1185">Reference proteome</keyword>
<dbReference type="Proteomes" id="UP001055712">
    <property type="component" value="Unassembled WGS sequence"/>
</dbReference>
<dbReference type="GO" id="GO:0006357">
    <property type="term" value="P:regulation of transcription by RNA polymerase II"/>
    <property type="evidence" value="ECO:0007669"/>
    <property type="project" value="TreeGrafter"/>
</dbReference>
<evidence type="ECO:0000313" key="7">
    <source>
        <dbReference type="Proteomes" id="UP001055712"/>
    </source>
</evidence>
<dbReference type="AlphaFoldDB" id="A0A9D4YVG8"/>
<dbReference type="InterPro" id="IPR021627">
    <property type="entry name" value="Mediator_Med27"/>
</dbReference>
<dbReference type="PANTHER" id="PTHR13130">
    <property type="entry name" value="34 KDA TRANSCRIPTIONAL CO-ACTIVATOR-RELATED"/>
    <property type="match status" value="1"/>
</dbReference>
<accession>A0A9D4YVG8</accession>
<evidence type="ECO:0000256" key="5">
    <source>
        <dbReference type="ARBA" id="ARBA00023242"/>
    </source>
</evidence>
<keyword evidence="3" id="KW-0805">Transcription regulation</keyword>
<evidence type="ECO:0000256" key="2">
    <source>
        <dbReference type="ARBA" id="ARBA00008048"/>
    </source>
</evidence>
<evidence type="ECO:0000256" key="1">
    <source>
        <dbReference type="ARBA" id="ARBA00004123"/>
    </source>
</evidence>
<protein>
    <submittedName>
        <fullName evidence="6">Uncharacterized protein</fullName>
    </submittedName>
</protein>
<proteinExistence type="inferred from homology"/>
<comment type="subcellular location">
    <subcellularLocation>
        <location evidence="1">Nucleus</location>
    </subcellularLocation>
</comment>
<evidence type="ECO:0000313" key="6">
    <source>
        <dbReference type="EMBL" id="KAI3428205.1"/>
    </source>
</evidence>
<evidence type="ECO:0000256" key="3">
    <source>
        <dbReference type="ARBA" id="ARBA00023015"/>
    </source>
</evidence>
<reference evidence="6" key="1">
    <citation type="journal article" date="2019" name="Plant J.">
        <title>Chlorella vulgaris genome assembly and annotation reveals the molecular basis for metabolic acclimation to high light conditions.</title>
        <authorList>
            <person name="Cecchin M."/>
            <person name="Marcolungo L."/>
            <person name="Rossato M."/>
            <person name="Girolomoni L."/>
            <person name="Cosentino E."/>
            <person name="Cuine S."/>
            <person name="Li-Beisson Y."/>
            <person name="Delledonne M."/>
            <person name="Ballottari M."/>
        </authorList>
    </citation>
    <scope>NUCLEOTIDE SEQUENCE</scope>
    <source>
        <strain evidence="6">211/11P</strain>
    </source>
</reference>
<name>A0A9D4YVG8_CHLVU</name>
<keyword evidence="4" id="KW-0804">Transcription</keyword>
<gene>
    <name evidence="6" type="ORF">D9Q98_006585</name>
</gene>
<organism evidence="6 7">
    <name type="scientific">Chlorella vulgaris</name>
    <name type="common">Green alga</name>
    <dbReference type="NCBI Taxonomy" id="3077"/>
    <lineage>
        <taxon>Eukaryota</taxon>
        <taxon>Viridiplantae</taxon>
        <taxon>Chlorophyta</taxon>
        <taxon>core chlorophytes</taxon>
        <taxon>Trebouxiophyceae</taxon>
        <taxon>Chlorellales</taxon>
        <taxon>Chlorellaceae</taxon>
        <taxon>Chlorella clade</taxon>
        <taxon>Chlorella</taxon>
    </lineage>
</organism>
<keyword evidence="5" id="KW-0539">Nucleus</keyword>
<evidence type="ECO:0000256" key="4">
    <source>
        <dbReference type="ARBA" id="ARBA00023163"/>
    </source>
</evidence>
<dbReference type="OrthoDB" id="513223at2759"/>
<dbReference type="GO" id="GO:0016592">
    <property type="term" value="C:mediator complex"/>
    <property type="evidence" value="ECO:0007669"/>
    <property type="project" value="InterPro"/>
</dbReference>
<sequence length="305" mass="32258">MDIMTARQQPMIALVATAQQQLSQLESVSKGLIDELALSGGQATPRLRDMLARGAGLVAAVQKAADQLRATLPDGPTLPIGPQRGIVDAVWDRHQEQAQEQKLDPLLLPTPVSQPAASLKDLVASMQHIPLCTVQLVAGMEPSAQADTATALMLRCGRTFAAVVQLQAAGGMIPLRVGVLSAQEGAAALSGSGSSSLWAPSQHAVFQQLSVLAAAAMQSYITQQALQQGQQQEPSALELLLLWLATHSDMFSRHSPASGSLLPLDPGASHGLLPPLLRPVLLDWHELWQAALNPQLRQADHLMGA</sequence>
<comment type="similarity">
    <text evidence="2">Belongs to the Mediator complex subunit 27 family.</text>
</comment>
<dbReference type="EMBL" id="SIDB01000009">
    <property type="protein sequence ID" value="KAI3428205.1"/>
    <property type="molecule type" value="Genomic_DNA"/>
</dbReference>